<proteinExistence type="predicted"/>
<comment type="caution">
    <text evidence="2">The sequence shown here is derived from an EMBL/GenBank/DDBJ whole genome shotgun (WGS) entry which is preliminary data.</text>
</comment>
<keyword evidence="3" id="KW-1185">Reference proteome</keyword>
<dbReference type="Gene3D" id="3.20.20.190">
    <property type="entry name" value="Phosphatidylinositol (PI) phosphodiesterase"/>
    <property type="match status" value="1"/>
</dbReference>
<dbReference type="SUPFAM" id="SSF51695">
    <property type="entry name" value="PLC-like phosphodiesterases"/>
    <property type="match status" value="1"/>
</dbReference>
<feature type="signal peptide" evidence="1">
    <location>
        <begin position="1"/>
        <end position="23"/>
    </location>
</feature>
<dbReference type="Pfam" id="PF26146">
    <property type="entry name" value="PI-PLC_X"/>
    <property type="match status" value="1"/>
</dbReference>
<feature type="chain" id="PRO_5042261731" evidence="1">
    <location>
        <begin position="24"/>
        <end position="209"/>
    </location>
</feature>
<keyword evidence="1" id="KW-0732">Signal</keyword>
<name>A0AAD9Y7Z1_COLKA</name>
<dbReference type="InterPro" id="IPR051057">
    <property type="entry name" value="PI-PLC_domain"/>
</dbReference>
<protein>
    <submittedName>
        <fullName evidence="2">Uncharacterized protein</fullName>
    </submittedName>
</protein>
<dbReference type="InterPro" id="IPR017946">
    <property type="entry name" value="PLC-like_Pdiesterase_TIM-brl"/>
</dbReference>
<dbReference type="PANTHER" id="PTHR13593:SF140">
    <property type="entry name" value="PLC-LIKE PHOSPHODIESTERASE"/>
    <property type="match status" value="1"/>
</dbReference>
<dbReference type="AlphaFoldDB" id="A0AAD9Y7Z1"/>
<reference evidence="2" key="1">
    <citation type="submission" date="2023-02" db="EMBL/GenBank/DDBJ databases">
        <title>Colletotrichum kahawae CIFC_Que2 genome sequencing and assembly.</title>
        <authorList>
            <person name="Baroncelli R."/>
        </authorList>
    </citation>
    <scope>NUCLEOTIDE SEQUENCE</scope>
    <source>
        <strain evidence="2">CIFC_Que2</strain>
    </source>
</reference>
<accession>A0AAD9Y7Z1</accession>
<evidence type="ECO:0000256" key="1">
    <source>
        <dbReference type="SAM" id="SignalP"/>
    </source>
</evidence>
<dbReference type="GO" id="GO:0008081">
    <property type="term" value="F:phosphoric diester hydrolase activity"/>
    <property type="evidence" value="ECO:0007669"/>
    <property type="project" value="InterPro"/>
</dbReference>
<organism evidence="2 3">
    <name type="scientific">Colletotrichum kahawae</name>
    <name type="common">Coffee berry disease fungus</name>
    <dbReference type="NCBI Taxonomy" id="34407"/>
    <lineage>
        <taxon>Eukaryota</taxon>
        <taxon>Fungi</taxon>
        <taxon>Dikarya</taxon>
        <taxon>Ascomycota</taxon>
        <taxon>Pezizomycotina</taxon>
        <taxon>Sordariomycetes</taxon>
        <taxon>Hypocreomycetidae</taxon>
        <taxon>Glomerellales</taxon>
        <taxon>Glomerellaceae</taxon>
        <taxon>Colletotrichum</taxon>
        <taxon>Colletotrichum gloeosporioides species complex</taxon>
    </lineage>
</organism>
<dbReference type="Proteomes" id="UP001281614">
    <property type="component" value="Unassembled WGS sequence"/>
</dbReference>
<evidence type="ECO:0000313" key="3">
    <source>
        <dbReference type="Proteomes" id="UP001281614"/>
    </source>
</evidence>
<sequence>MRIIHLLACLVALGLADVRKCNGHEHLCNRKYSNVTFVGSHNAIFVGDGLSHNQNVPVTRQLDMGVRFLTIQRHWENDEIRMCHSKCWLLDVGMLEDFLLELSGWMKNHPNEVGWIIDWFSYSWETPYGELDNNFPHCKRDRPRQHIDESKYMYLINHVWNKAVDGTFEGDSIKITTRHATNITNSMDSINRQVNLCKAKWERYPTSFW</sequence>
<evidence type="ECO:0000313" key="2">
    <source>
        <dbReference type="EMBL" id="KAK2748009.1"/>
    </source>
</evidence>
<dbReference type="GO" id="GO:0006629">
    <property type="term" value="P:lipid metabolic process"/>
    <property type="evidence" value="ECO:0007669"/>
    <property type="project" value="InterPro"/>
</dbReference>
<gene>
    <name evidence="2" type="ORF">CKAH01_18115</name>
</gene>
<dbReference type="PANTHER" id="PTHR13593">
    <property type="match status" value="1"/>
</dbReference>
<dbReference type="EMBL" id="VYYT01000285">
    <property type="protein sequence ID" value="KAK2748009.1"/>
    <property type="molecule type" value="Genomic_DNA"/>
</dbReference>